<evidence type="ECO:0000256" key="3">
    <source>
        <dbReference type="ARBA" id="ARBA00022475"/>
    </source>
</evidence>
<evidence type="ECO:0000256" key="6">
    <source>
        <dbReference type="ARBA" id="ARBA00023180"/>
    </source>
</evidence>
<accession>B3GVD9</accession>
<keyword evidence="3" id="KW-1003">Cell membrane</keyword>
<evidence type="ECO:0000256" key="5">
    <source>
        <dbReference type="ARBA" id="ARBA00023136"/>
    </source>
</evidence>
<dbReference type="AlphaFoldDB" id="B3GVD9"/>
<comment type="subcellular location">
    <subcellularLocation>
        <location evidence="2">Cell membrane</location>
        <topology evidence="2">Lipid-anchor</topology>
        <topology evidence="2">GPI-anchor</topology>
    </subcellularLocation>
</comment>
<feature type="region of interest" description="Disordered" evidence="8">
    <location>
        <begin position="389"/>
        <end position="418"/>
    </location>
</feature>
<feature type="region of interest" description="Disordered" evidence="8">
    <location>
        <begin position="435"/>
        <end position="459"/>
    </location>
</feature>
<proteinExistence type="predicted"/>
<evidence type="ECO:0000256" key="1">
    <source>
        <dbReference type="ARBA" id="ARBA00002523"/>
    </source>
</evidence>
<comment type="function">
    <text evidence="1">VSG forms a coat on the surface of the parasite. The trypanosome evades the immune response of the host by expressing a series of antigenically distinct VSGs from an estimated 1000 VSG genes.</text>
</comment>
<evidence type="ECO:0000256" key="2">
    <source>
        <dbReference type="ARBA" id="ARBA00004609"/>
    </source>
</evidence>
<dbReference type="SUPFAM" id="SSF118251">
    <property type="entry name" value="Variant surface glycoprotein MITAT 1.2, VSG 221, C-terminal domain"/>
    <property type="match status" value="1"/>
</dbReference>
<dbReference type="GO" id="GO:0042783">
    <property type="term" value="P:symbiont-mediated evasion of host immune response"/>
    <property type="evidence" value="ECO:0007669"/>
    <property type="project" value="InterPro"/>
</dbReference>
<name>B3GVD9_TRYBB</name>
<evidence type="ECO:0000313" key="11">
    <source>
        <dbReference type="EMBL" id="CAQ57294.1"/>
    </source>
</evidence>
<dbReference type="InterPro" id="IPR001812">
    <property type="entry name" value="Trypano_VSG_A_N_dom"/>
</dbReference>
<dbReference type="Gene3D" id="3.90.150.10">
    <property type="entry name" value="Variant Surface Glycoprotein, subunit A domain 1"/>
    <property type="match status" value="1"/>
</dbReference>
<dbReference type="GO" id="GO:0005886">
    <property type="term" value="C:plasma membrane"/>
    <property type="evidence" value="ECO:0007669"/>
    <property type="project" value="UniProtKB-SubCell"/>
</dbReference>
<keyword evidence="6" id="KW-0325">Glycoprotein</keyword>
<evidence type="ECO:0000256" key="9">
    <source>
        <dbReference type="SAM" id="SignalP"/>
    </source>
</evidence>
<keyword evidence="9" id="KW-0732">Signal</keyword>
<dbReference type="Pfam" id="PF00913">
    <property type="entry name" value="Trypan_glycop"/>
    <property type="match status" value="1"/>
</dbReference>
<evidence type="ECO:0000256" key="8">
    <source>
        <dbReference type="SAM" id="MobiDB-lite"/>
    </source>
</evidence>
<keyword evidence="7" id="KW-0449">Lipoprotein</keyword>
<reference evidence="11" key="1">
    <citation type="submission" date="2008-05" db="EMBL/GenBank/DDBJ databases">
        <title>The architecture of bloodstream-form variant surface glycoprotein expression sites in Trypanosoma brucei Lister 427.</title>
        <authorList>
            <person name="Hertz-Fowler C."/>
            <person name="Figueiredo L.M."/>
            <person name="Quail M.A."/>
            <person name="Becker M."/>
            <person name="Jackson A."/>
            <person name="Bason N."/>
            <person name="Brooks K."/>
            <person name="Churcher C."/>
            <person name="Fahkro D."/>
            <person name="Goodhead I."/>
            <person name="Heath P."/>
            <person name="Mungall K."/>
            <person name="Harris D."/>
            <person name="Hauser H."/>
            <person name="Sanders M."/>
            <person name="Saunders D."/>
            <person name="Seeger K."/>
            <person name="Taylor J.E."/>
            <person name="Walker D."/>
            <person name="White B."/>
            <person name="Young R."/>
            <person name="Kartvelishvili M."/>
            <person name="Sharp S."/>
            <person name="Cross G.A."/>
            <person name="Rudenko G."/>
            <person name="Barry J.D."/>
            <person name="Louis E.J."/>
            <person name="Berriman M."/>
        </authorList>
    </citation>
    <scope>NUCLEOTIDE SEQUENCE</scope>
    <source>
        <strain evidence="11">Lister 427</strain>
    </source>
</reference>
<sequence length="476" mass="51042">MPSNQEARLFLAVLVLAQVLPILVDSAAEKGFKQAFWQPLCQVSEELDDQPKGALFTLQAAASKIQKMRDAALRASIYAEINHGTNRAKAAVIVANHYAMKADSGLEALKQTLSSQEVTATATASYLKGRIDEYLNLLLQTKESGTSGCMMDTSGTNTVTKAGGTIGGVPCKLQLSPIQPKRPAATYLGKAGYVGLTRQADAANNFHDNDAECRLASGHNTNGLGKSGQLSAAVTMAAGYVTVANSQTAVTVQALDALQEASGAAHQPWIDAWKAKKALTGAETAEFRNETAGIAGKTGVTKLVEEALLKKKDSEASEIQTELKKYFSGHENEQWTAIEKLISEQPVAQNLVGDNQPTKLGELEGNAKLTTILAYYRMETAGKFEVLTQKHKPAESQQQAAETEGSCNKKDQNECKSPCKWHNDAENKKCTLDKEEAKKVADETAKDGKTGNTNTTGSSNSFVISKTPLWLAVLLF</sequence>
<dbReference type="FunFam" id="3.90.150.10:FF:000001">
    <property type="entry name" value="Variant surface glycoprotein (VSG), putative"/>
    <property type="match status" value="1"/>
</dbReference>
<dbReference type="GO" id="GO:0098552">
    <property type="term" value="C:side of membrane"/>
    <property type="evidence" value="ECO:0007669"/>
    <property type="project" value="UniProtKB-KW"/>
</dbReference>
<dbReference type="Gene3D" id="4.10.110.20">
    <property type="entry name" value="Variant surface glycoprotein MITAT 1.2, VSG 221, C-terminal domain"/>
    <property type="match status" value="1"/>
</dbReference>
<gene>
    <name evidence="11" type="ORF">Tb427.BES40.22</name>
</gene>
<keyword evidence="5" id="KW-0472">Membrane</keyword>
<feature type="signal peptide" evidence="9">
    <location>
        <begin position="1"/>
        <end position="26"/>
    </location>
</feature>
<dbReference type="InterPro" id="IPR027446">
    <property type="entry name" value="VSG_C_dom_sf"/>
</dbReference>
<evidence type="ECO:0000259" key="10">
    <source>
        <dbReference type="Pfam" id="PF00913"/>
    </source>
</evidence>
<feature type="compositionally biased region" description="Low complexity" evidence="8">
    <location>
        <begin position="450"/>
        <end position="459"/>
    </location>
</feature>
<dbReference type="SUPFAM" id="SSF58087">
    <property type="entry name" value="Variant surface glycoprotein (N-terminal domain)"/>
    <property type="match status" value="1"/>
</dbReference>
<feature type="domain" description="Trypanosome variant surface glycoprotein A-type N-terminal" evidence="10">
    <location>
        <begin position="13"/>
        <end position="376"/>
    </location>
</feature>
<evidence type="ECO:0000256" key="4">
    <source>
        <dbReference type="ARBA" id="ARBA00022622"/>
    </source>
</evidence>
<dbReference type="SMR" id="B3GVD9"/>
<protein>
    <submittedName>
        <fullName evidence="11">Variant surface glycoprotein</fullName>
    </submittedName>
</protein>
<dbReference type="Gene3D" id="1.10.470.10">
    <property type="entry name" value="Variant Surface Glycoprotein, subunit A, domain 2"/>
    <property type="match status" value="1"/>
</dbReference>
<feature type="chain" id="PRO_5002789013" evidence="9">
    <location>
        <begin position="27"/>
        <end position="476"/>
    </location>
</feature>
<dbReference type="EMBL" id="FM162566">
    <property type="protein sequence ID" value="CAQ57294.1"/>
    <property type="molecule type" value="Genomic_DNA"/>
</dbReference>
<feature type="compositionally biased region" description="Basic and acidic residues" evidence="8">
    <location>
        <begin position="435"/>
        <end position="449"/>
    </location>
</feature>
<evidence type="ECO:0000256" key="7">
    <source>
        <dbReference type="ARBA" id="ARBA00023288"/>
    </source>
</evidence>
<organism evidence="11">
    <name type="scientific">Trypanosoma brucei brucei</name>
    <dbReference type="NCBI Taxonomy" id="5702"/>
    <lineage>
        <taxon>Eukaryota</taxon>
        <taxon>Discoba</taxon>
        <taxon>Euglenozoa</taxon>
        <taxon>Kinetoplastea</taxon>
        <taxon>Metakinetoplastina</taxon>
        <taxon>Trypanosomatida</taxon>
        <taxon>Trypanosomatidae</taxon>
        <taxon>Trypanosoma</taxon>
    </lineage>
</organism>
<keyword evidence="4" id="KW-0336">GPI-anchor</keyword>